<evidence type="ECO:0000313" key="1">
    <source>
        <dbReference type="EMBL" id="MPC37839.1"/>
    </source>
</evidence>
<reference evidence="1 2" key="1">
    <citation type="submission" date="2019-05" db="EMBL/GenBank/DDBJ databases">
        <title>Another draft genome of Portunus trituberculatus and its Hox gene families provides insights of decapod evolution.</title>
        <authorList>
            <person name="Jeong J.-H."/>
            <person name="Song I."/>
            <person name="Kim S."/>
            <person name="Choi T."/>
            <person name="Kim D."/>
            <person name="Ryu S."/>
            <person name="Kim W."/>
        </authorList>
    </citation>
    <scope>NUCLEOTIDE SEQUENCE [LARGE SCALE GENOMIC DNA]</scope>
    <source>
        <tissue evidence="1">Muscle</tissue>
    </source>
</reference>
<proteinExistence type="predicted"/>
<protein>
    <submittedName>
        <fullName evidence="1">Uncharacterized protein</fullName>
    </submittedName>
</protein>
<comment type="caution">
    <text evidence="1">The sequence shown here is derived from an EMBL/GenBank/DDBJ whole genome shotgun (WGS) entry which is preliminary data.</text>
</comment>
<name>A0A5B7EXV0_PORTR</name>
<accession>A0A5B7EXV0</accession>
<dbReference type="AlphaFoldDB" id="A0A5B7EXV0"/>
<evidence type="ECO:0000313" key="2">
    <source>
        <dbReference type="Proteomes" id="UP000324222"/>
    </source>
</evidence>
<sequence>MVAAELWPPHVYIEQSLSSGALRVTGPMGQLIDILAASLNFT</sequence>
<keyword evidence="2" id="KW-1185">Reference proteome</keyword>
<gene>
    <name evidence="1" type="ORF">E2C01_031333</name>
</gene>
<dbReference type="EMBL" id="VSRR010003902">
    <property type="protein sequence ID" value="MPC37839.1"/>
    <property type="molecule type" value="Genomic_DNA"/>
</dbReference>
<dbReference type="Proteomes" id="UP000324222">
    <property type="component" value="Unassembled WGS sequence"/>
</dbReference>
<organism evidence="1 2">
    <name type="scientific">Portunus trituberculatus</name>
    <name type="common">Swimming crab</name>
    <name type="synonym">Neptunus trituberculatus</name>
    <dbReference type="NCBI Taxonomy" id="210409"/>
    <lineage>
        <taxon>Eukaryota</taxon>
        <taxon>Metazoa</taxon>
        <taxon>Ecdysozoa</taxon>
        <taxon>Arthropoda</taxon>
        <taxon>Crustacea</taxon>
        <taxon>Multicrustacea</taxon>
        <taxon>Malacostraca</taxon>
        <taxon>Eumalacostraca</taxon>
        <taxon>Eucarida</taxon>
        <taxon>Decapoda</taxon>
        <taxon>Pleocyemata</taxon>
        <taxon>Brachyura</taxon>
        <taxon>Eubrachyura</taxon>
        <taxon>Portunoidea</taxon>
        <taxon>Portunidae</taxon>
        <taxon>Portuninae</taxon>
        <taxon>Portunus</taxon>
    </lineage>
</organism>